<name>A0ABT3WZE5_9BACL</name>
<sequence>MAQIKRNTDIPPTKQELPLEKKLSENLKFFERALGIGKSFDMINREMTFAGHDFAFLYINGFVKDNIVDDMLRSLSHLKREQIAVDTVEKLFHTYLGHTQVELVETSDKVVAAVLTGQTAVLIDGFEKAFLIDARTFPARSPQEPELERVVRGSRDGYVETLVHNTVLTRRRIRDPRLRFINMKIGTRSMTDIAIAYLEDVADDHLVEEIRTRLSGIEVDGLPMAEKTVEEWLTQRNRWNPYPLVRYTERPDVAAVHLLEGHILIFVDTSPSVMITPATFFHHVQHAEEFRENPMTGLWVRWVRFLGIFASLFFIPMWILFTLIHREWLPAGLAFLGPDDIGAIPIILQFLFAELGIDLMRMAAIHTPTPLATAMGLIAAVLIGDIAVKVGLFAPETILYLAVAAIGMFATPSYELSMANRITRVFFVLSVAFLDWYGLAAAFAAWFIILARTKSITRPYFWPLVPFNLKALLSVVMRAPVPFSNVRPSFVRPKDKDRQPN</sequence>
<keyword evidence="3" id="KW-1133">Transmembrane helix</keyword>
<feature type="transmembrane region" description="Helical" evidence="3">
    <location>
        <begin position="398"/>
        <end position="414"/>
    </location>
</feature>
<evidence type="ECO:0000256" key="2">
    <source>
        <dbReference type="ARBA" id="ARBA00023136"/>
    </source>
</evidence>
<reference evidence="4 5" key="1">
    <citation type="submission" date="2022-11" db="EMBL/GenBank/DDBJ databases">
        <title>Study of microbial diversity in lake waters.</title>
        <authorList>
            <person name="Zhang J."/>
        </authorList>
    </citation>
    <scope>NUCLEOTIDE SEQUENCE [LARGE SCALE GENOMIC DNA]</scope>
    <source>
        <strain evidence="4 5">DT12</strain>
    </source>
</reference>
<keyword evidence="2 3" id="KW-0472">Membrane</keyword>
<feature type="transmembrane region" description="Helical" evidence="3">
    <location>
        <begin position="302"/>
        <end position="321"/>
    </location>
</feature>
<dbReference type="Proteomes" id="UP001208017">
    <property type="component" value="Unassembled WGS sequence"/>
</dbReference>
<dbReference type="InterPro" id="IPR004995">
    <property type="entry name" value="Spore_Ger"/>
</dbReference>
<protein>
    <submittedName>
        <fullName evidence="4">Spore germination protein</fullName>
    </submittedName>
</protein>
<comment type="caution">
    <text evidence="4">The sequence shown here is derived from an EMBL/GenBank/DDBJ whole genome shotgun (WGS) entry which is preliminary data.</text>
</comment>
<dbReference type="PANTHER" id="PTHR22550">
    <property type="entry name" value="SPORE GERMINATION PROTEIN"/>
    <property type="match status" value="1"/>
</dbReference>
<evidence type="ECO:0000256" key="1">
    <source>
        <dbReference type="ARBA" id="ARBA00005278"/>
    </source>
</evidence>
<keyword evidence="5" id="KW-1185">Reference proteome</keyword>
<evidence type="ECO:0000256" key="3">
    <source>
        <dbReference type="SAM" id="Phobius"/>
    </source>
</evidence>
<organism evidence="4 5">
    <name type="scientific">Tumebacillus lacus</name>
    <dbReference type="NCBI Taxonomy" id="2995335"/>
    <lineage>
        <taxon>Bacteria</taxon>
        <taxon>Bacillati</taxon>
        <taxon>Bacillota</taxon>
        <taxon>Bacilli</taxon>
        <taxon>Bacillales</taxon>
        <taxon>Alicyclobacillaceae</taxon>
        <taxon>Tumebacillus</taxon>
    </lineage>
</organism>
<dbReference type="PIRSF" id="PIRSF005690">
    <property type="entry name" value="GerBA"/>
    <property type="match status" value="1"/>
</dbReference>
<feature type="transmembrane region" description="Helical" evidence="3">
    <location>
        <begin position="371"/>
        <end position="392"/>
    </location>
</feature>
<keyword evidence="3" id="KW-0812">Transmembrane</keyword>
<dbReference type="InterPro" id="IPR050768">
    <property type="entry name" value="UPF0353/GerABKA_families"/>
</dbReference>
<dbReference type="PANTHER" id="PTHR22550:SF9">
    <property type="entry name" value="STAGE V SPORULATION PROTEIN AF"/>
    <property type="match status" value="1"/>
</dbReference>
<dbReference type="EMBL" id="JAPMLT010000001">
    <property type="protein sequence ID" value="MCX7569093.1"/>
    <property type="molecule type" value="Genomic_DNA"/>
</dbReference>
<gene>
    <name evidence="4" type="ORF">OS242_03825</name>
</gene>
<proteinExistence type="inferred from homology"/>
<dbReference type="Pfam" id="PF03323">
    <property type="entry name" value="GerA"/>
    <property type="match status" value="1"/>
</dbReference>
<accession>A0ABT3WZE5</accession>
<evidence type="ECO:0000313" key="5">
    <source>
        <dbReference type="Proteomes" id="UP001208017"/>
    </source>
</evidence>
<dbReference type="RefSeq" id="WP_267150317.1">
    <property type="nucleotide sequence ID" value="NZ_JAPMLT010000001.1"/>
</dbReference>
<evidence type="ECO:0000313" key="4">
    <source>
        <dbReference type="EMBL" id="MCX7569093.1"/>
    </source>
</evidence>
<comment type="similarity">
    <text evidence="1">Belongs to the GerABKA family.</text>
</comment>
<feature type="transmembrane region" description="Helical" evidence="3">
    <location>
        <begin position="426"/>
        <end position="449"/>
    </location>
</feature>